<gene>
    <name evidence="1" type="ORF">GCM10007890_12930</name>
</gene>
<accession>A0AA37WPR8</accession>
<organism evidence="1 2">
    <name type="scientific">Methylobacterium tardum</name>
    <dbReference type="NCBI Taxonomy" id="374432"/>
    <lineage>
        <taxon>Bacteria</taxon>
        <taxon>Pseudomonadati</taxon>
        <taxon>Pseudomonadota</taxon>
        <taxon>Alphaproteobacteria</taxon>
        <taxon>Hyphomicrobiales</taxon>
        <taxon>Methylobacteriaceae</taxon>
        <taxon>Methylobacterium</taxon>
    </lineage>
</organism>
<dbReference type="RefSeq" id="WP_238194913.1">
    <property type="nucleotide sequence ID" value="NZ_BPQZ01000002.1"/>
</dbReference>
<reference evidence="2" key="1">
    <citation type="journal article" date="2019" name="Int. J. Syst. Evol. Microbiol.">
        <title>The Global Catalogue of Microorganisms (GCM) 10K type strain sequencing project: providing services to taxonomists for standard genome sequencing and annotation.</title>
        <authorList>
            <consortium name="The Broad Institute Genomics Platform"/>
            <consortium name="The Broad Institute Genome Sequencing Center for Infectious Disease"/>
            <person name="Wu L."/>
            <person name="Ma J."/>
        </authorList>
    </citation>
    <scope>NUCLEOTIDE SEQUENCE [LARGE SCALE GENOMIC DNA]</scope>
    <source>
        <strain evidence="2">NBRC 103632</strain>
    </source>
</reference>
<evidence type="ECO:0000313" key="2">
    <source>
        <dbReference type="Proteomes" id="UP001157440"/>
    </source>
</evidence>
<dbReference type="Proteomes" id="UP001157440">
    <property type="component" value="Unassembled WGS sequence"/>
</dbReference>
<dbReference type="AlphaFoldDB" id="A0AA37WPR8"/>
<evidence type="ECO:0008006" key="3">
    <source>
        <dbReference type="Google" id="ProtNLM"/>
    </source>
</evidence>
<keyword evidence="2" id="KW-1185">Reference proteome</keyword>
<protein>
    <recommendedName>
        <fullName evidence="3">CdiI immunity protein domain-containing protein</fullName>
    </recommendedName>
</protein>
<dbReference type="EMBL" id="BSPL01000011">
    <property type="protein sequence ID" value="GLS69280.1"/>
    <property type="molecule type" value="Genomic_DNA"/>
</dbReference>
<sequence length="92" mass="10721">MKLSAEFLELSLQFYQDLLDDVSSEEEMIETVLSPLKDEGKRTNLRKYLDLITSDQIADEELRKLWWSSSADVVFHDGAALRAFLRKVRDKL</sequence>
<evidence type="ECO:0000313" key="1">
    <source>
        <dbReference type="EMBL" id="GLS69280.1"/>
    </source>
</evidence>
<proteinExistence type="predicted"/>
<comment type="caution">
    <text evidence="1">The sequence shown here is derived from an EMBL/GenBank/DDBJ whole genome shotgun (WGS) entry which is preliminary data.</text>
</comment>
<name>A0AA37WPR8_9HYPH</name>